<accession>A0ABN3PIE8</accession>
<keyword evidence="9" id="KW-1185">Reference proteome</keyword>
<dbReference type="Proteomes" id="UP001501509">
    <property type="component" value="Unassembled WGS sequence"/>
</dbReference>
<keyword evidence="6" id="KW-0067">ATP-binding</keyword>
<evidence type="ECO:0000313" key="8">
    <source>
        <dbReference type="EMBL" id="GAA2587588.1"/>
    </source>
</evidence>
<protein>
    <recommendedName>
        <fullName evidence="1">non-specific serine/threonine protein kinase</fullName>
        <ecNumber evidence="1">2.7.11.1</ecNumber>
    </recommendedName>
</protein>
<evidence type="ECO:0000256" key="6">
    <source>
        <dbReference type="ARBA" id="ARBA00022840"/>
    </source>
</evidence>
<dbReference type="EC" id="2.7.11.1" evidence="1"/>
<evidence type="ECO:0000259" key="7">
    <source>
        <dbReference type="PROSITE" id="PS50011"/>
    </source>
</evidence>
<dbReference type="InterPro" id="IPR000719">
    <property type="entry name" value="Prot_kinase_dom"/>
</dbReference>
<keyword evidence="3" id="KW-0808">Transferase</keyword>
<dbReference type="RefSeq" id="WP_410556692.1">
    <property type="nucleotide sequence ID" value="NZ_JAXCGB010000014.1"/>
</dbReference>
<gene>
    <name evidence="8" type="ORF">GCM10010411_20530</name>
</gene>
<organism evidence="8 9">
    <name type="scientific">Actinomadura fulvescens</name>
    <dbReference type="NCBI Taxonomy" id="46160"/>
    <lineage>
        <taxon>Bacteria</taxon>
        <taxon>Bacillati</taxon>
        <taxon>Actinomycetota</taxon>
        <taxon>Actinomycetes</taxon>
        <taxon>Streptosporangiales</taxon>
        <taxon>Thermomonosporaceae</taxon>
        <taxon>Actinomadura</taxon>
    </lineage>
</organism>
<feature type="domain" description="Protein kinase" evidence="7">
    <location>
        <begin position="21"/>
        <end position="276"/>
    </location>
</feature>
<reference evidence="8 9" key="1">
    <citation type="journal article" date="2019" name="Int. J. Syst. Evol. Microbiol.">
        <title>The Global Catalogue of Microorganisms (GCM) 10K type strain sequencing project: providing services to taxonomists for standard genome sequencing and annotation.</title>
        <authorList>
            <consortium name="The Broad Institute Genomics Platform"/>
            <consortium name="The Broad Institute Genome Sequencing Center for Infectious Disease"/>
            <person name="Wu L."/>
            <person name="Ma J."/>
        </authorList>
    </citation>
    <scope>NUCLEOTIDE SEQUENCE [LARGE SCALE GENOMIC DNA]</scope>
    <source>
        <strain evidence="8 9">JCM 6833</strain>
    </source>
</reference>
<evidence type="ECO:0000256" key="5">
    <source>
        <dbReference type="ARBA" id="ARBA00022777"/>
    </source>
</evidence>
<dbReference type="SUPFAM" id="SSF56112">
    <property type="entry name" value="Protein kinase-like (PK-like)"/>
    <property type="match status" value="1"/>
</dbReference>
<keyword evidence="4" id="KW-0547">Nucleotide-binding</keyword>
<keyword evidence="2" id="KW-0723">Serine/threonine-protein kinase</keyword>
<sequence>MGATDGPFPIPREPSYQFPGYRLVRQISETTMSSVYLAEDIDLRRHVVLKLLSRRPAAERFKREVVMAARLDHPNIVPVYASGEIGGRLYLVLRHVPGGDLGALLRTRASQQSRSARPGRLDLHQTTGIIGQAAAALDAAHRVGMVHRGVKPGNILVDAHSGHVYLADFGIARAESAEPGRFPGDYAAPEQVIGGPVDRRADVYALGAVLYECLTGSKPYGGKGLTAVLWSPPPRVTDHCPELDPRIDTIVATALAKRPEDRFATCGEVATAVAALNGVARHGHATRRHLPASLGTRGAPDATANTAAGRLLCFTQGSASSLVWIDGAGPLGPPERKR</sequence>
<evidence type="ECO:0000256" key="4">
    <source>
        <dbReference type="ARBA" id="ARBA00022741"/>
    </source>
</evidence>
<comment type="caution">
    <text evidence="8">The sequence shown here is derived from an EMBL/GenBank/DDBJ whole genome shotgun (WGS) entry which is preliminary data.</text>
</comment>
<proteinExistence type="predicted"/>
<dbReference type="Gene3D" id="3.30.200.20">
    <property type="entry name" value="Phosphorylase Kinase, domain 1"/>
    <property type="match status" value="1"/>
</dbReference>
<evidence type="ECO:0000256" key="1">
    <source>
        <dbReference type="ARBA" id="ARBA00012513"/>
    </source>
</evidence>
<dbReference type="PANTHER" id="PTHR43289">
    <property type="entry name" value="MITOGEN-ACTIVATED PROTEIN KINASE KINASE KINASE 20-RELATED"/>
    <property type="match status" value="1"/>
</dbReference>
<dbReference type="Pfam" id="PF00069">
    <property type="entry name" value="Pkinase"/>
    <property type="match status" value="1"/>
</dbReference>
<name>A0ABN3PIE8_9ACTN</name>
<evidence type="ECO:0000256" key="3">
    <source>
        <dbReference type="ARBA" id="ARBA00022679"/>
    </source>
</evidence>
<evidence type="ECO:0000313" key="9">
    <source>
        <dbReference type="Proteomes" id="UP001501509"/>
    </source>
</evidence>
<dbReference type="Gene3D" id="1.10.510.10">
    <property type="entry name" value="Transferase(Phosphotransferase) domain 1"/>
    <property type="match status" value="1"/>
</dbReference>
<evidence type="ECO:0000256" key="2">
    <source>
        <dbReference type="ARBA" id="ARBA00022527"/>
    </source>
</evidence>
<keyword evidence="5" id="KW-0418">Kinase</keyword>
<dbReference type="InterPro" id="IPR011009">
    <property type="entry name" value="Kinase-like_dom_sf"/>
</dbReference>
<dbReference type="EMBL" id="BAAATD010000002">
    <property type="protein sequence ID" value="GAA2587588.1"/>
    <property type="molecule type" value="Genomic_DNA"/>
</dbReference>
<dbReference type="PANTHER" id="PTHR43289:SF6">
    <property type="entry name" value="SERINE_THREONINE-PROTEIN KINASE NEKL-3"/>
    <property type="match status" value="1"/>
</dbReference>
<dbReference type="CDD" id="cd14014">
    <property type="entry name" value="STKc_PknB_like"/>
    <property type="match status" value="1"/>
</dbReference>
<dbReference type="PROSITE" id="PS50011">
    <property type="entry name" value="PROTEIN_KINASE_DOM"/>
    <property type="match status" value="1"/>
</dbReference>